<dbReference type="Proteomes" id="UP001152797">
    <property type="component" value="Unassembled WGS sequence"/>
</dbReference>
<evidence type="ECO:0000256" key="1">
    <source>
        <dbReference type="SAM" id="SignalP"/>
    </source>
</evidence>
<dbReference type="AlphaFoldDB" id="A0A9P1GD94"/>
<evidence type="ECO:0000313" key="4">
    <source>
        <dbReference type="EMBL" id="CAL4796040.1"/>
    </source>
</evidence>
<evidence type="ECO:0000313" key="2">
    <source>
        <dbReference type="EMBL" id="CAI4008728.1"/>
    </source>
</evidence>
<name>A0A9P1GD94_9DINO</name>
<reference evidence="2" key="1">
    <citation type="submission" date="2022-10" db="EMBL/GenBank/DDBJ databases">
        <authorList>
            <person name="Chen Y."/>
            <person name="Dougan E. K."/>
            <person name="Chan C."/>
            <person name="Rhodes N."/>
            <person name="Thang M."/>
        </authorList>
    </citation>
    <scope>NUCLEOTIDE SEQUENCE</scope>
</reference>
<gene>
    <name evidence="2" type="ORF">C1SCF055_LOCUS34139</name>
</gene>
<keyword evidence="1" id="KW-0732">Signal</keyword>
<proteinExistence type="predicted"/>
<feature type="chain" id="PRO_5043272718" evidence="1">
    <location>
        <begin position="17"/>
        <end position="145"/>
    </location>
</feature>
<evidence type="ECO:0000313" key="5">
    <source>
        <dbReference type="Proteomes" id="UP001152797"/>
    </source>
</evidence>
<accession>A0A9P1GD94</accession>
<evidence type="ECO:0000313" key="3">
    <source>
        <dbReference type="EMBL" id="CAL1162103.1"/>
    </source>
</evidence>
<dbReference type="EMBL" id="CAMXCT030004368">
    <property type="protein sequence ID" value="CAL4796040.1"/>
    <property type="molecule type" value="Genomic_DNA"/>
</dbReference>
<dbReference type="EMBL" id="CAMXCT010004368">
    <property type="protein sequence ID" value="CAI4008728.1"/>
    <property type="molecule type" value="Genomic_DNA"/>
</dbReference>
<feature type="signal peptide" evidence="1">
    <location>
        <begin position="1"/>
        <end position="16"/>
    </location>
</feature>
<dbReference type="EMBL" id="CAMXCT020004368">
    <property type="protein sequence ID" value="CAL1162103.1"/>
    <property type="molecule type" value="Genomic_DNA"/>
</dbReference>
<protein>
    <submittedName>
        <fullName evidence="4">Phthiocerol synthesis polyketide synthase type I PpsA</fullName>
    </submittedName>
</protein>
<comment type="caution">
    <text evidence="2">The sequence shown here is derived from an EMBL/GenBank/DDBJ whole genome shotgun (WGS) entry which is preliminary data.</text>
</comment>
<organism evidence="2">
    <name type="scientific">Cladocopium goreaui</name>
    <dbReference type="NCBI Taxonomy" id="2562237"/>
    <lineage>
        <taxon>Eukaryota</taxon>
        <taxon>Sar</taxon>
        <taxon>Alveolata</taxon>
        <taxon>Dinophyceae</taxon>
        <taxon>Suessiales</taxon>
        <taxon>Symbiodiniaceae</taxon>
        <taxon>Cladocopium</taxon>
    </lineage>
</organism>
<reference evidence="3" key="2">
    <citation type="submission" date="2024-04" db="EMBL/GenBank/DDBJ databases">
        <authorList>
            <person name="Chen Y."/>
            <person name="Shah S."/>
            <person name="Dougan E. K."/>
            <person name="Thang M."/>
            <person name="Chan C."/>
        </authorList>
    </citation>
    <scope>NUCLEOTIDE SEQUENCE [LARGE SCALE GENOMIC DNA]</scope>
</reference>
<sequence length="145" mass="15416">MALIPSLLSFLVLGWAHEVPDQAYKAPFGAPMTLNQSSLDNFVSCDCGFTCAQQLGSSGIFQLAQSCACTVCSKSLRGTGETSHNGVDMTSLAGSKILLPSGSWDSANMNGTNLLYCRCGKLCADARPMGFYTTYACLRFRCAPC</sequence>
<keyword evidence="5" id="KW-1185">Reference proteome</keyword>